<feature type="compositionally biased region" description="Basic residues" evidence="1">
    <location>
        <begin position="60"/>
        <end position="89"/>
    </location>
</feature>
<accession>A0A6C0HG24</accession>
<evidence type="ECO:0000256" key="1">
    <source>
        <dbReference type="SAM" id="MobiDB-lite"/>
    </source>
</evidence>
<evidence type="ECO:0000313" key="2">
    <source>
        <dbReference type="EMBL" id="QHT79459.1"/>
    </source>
</evidence>
<dbReference type="AlphaFoldDB" id="A0A6C0HG24"/>
<feature type="compositionally biased region" description="Basic residues" evidence="1">
    <location>
        <begin position="1"/>
        <end position="15"/>
    </location>
</feature>
<feature type="compositionally biased region" description="Polar residues" evidence="1">
    <location>
        <begin position="32"/>
        <end position="45"/>
    </location>
</feature>
<proteinExistence type="predicted"/>
<dbReference type="EMBL" id="MN739949">
    <property type="protein sequence ID" value="QHT79459.1"/>
    <property type="molecule type" value="Genomic_DNA"/>
</dbReference>
<sequence length="132" mass="14755">MARSKSHKRSHRRKRGGDGSGRLHTAVVGAESNPSVSTTLNTTGNVPAMDGSGPLSNMKGGRRRRHIHSSKCSHRRKHRHSSHRRKHRGGSMLATAALPFGLFGLQKFFQKSRVNPLRRMGRSARRTVKRVF</sequence>
<name>A0A6C0HG24_9ZZZZ</name>
<reference evidence="2" key="1">
    <citation type="journal article" date="2020" name="Nature">
        <title>Giant virus diversity and host interactions through global metagenomics.</title>
        <authorList>
            <person name="Schulz F."/>
            <person name="Roux S."/>
            <person name="Paez-Espino D."/>
            <person name="Jungbluth S."/>
            <person name="Walsh D.A."/>
            <person name="Denef V.J."/>
            <person name="McMahon K.D."/>
            <person name="Konstantinidis K.T."/>
            <person name="Eloe-Fadrosh E.A."/>
            <person name="Kyrpides N.C."/>
            <person name="Woyke T."/>
        </authorList>
    </citation>
    <scope>NUCLEOTIDE SEQUENCE</scope>
    <source>
        <strain evidence="2">GVMAG-M-3300023184-101</strain>
    </source>
</reference>
<protein>
    <submittedName>
        <fullName evidence="2">Uncharacterized protein</fullName>
    </submittedName>
</protein>
<feature type="region of interest" description="Disordered" evidence="1">
    <location>
        <begin position="1"/>
        <end position="91"/>
    </location>
</feature>
<organism evidence="2">
    <name type="scientific">viral metagenome</name>
    <dbReference type="NCBI Taxonomy" id="1070528"/>
    <lineage>
        <taxon>unclassified sequences</taxon>
        <taxon>metagenomes</taxon>
        <taxon>organismal metagenomes</taxon>
    </lineage>
</organism>